<evidence type="ECO:0000313" key="2">
    <source>
        <dbReference type="EMBL" id="GAU44520.1"/>
    </source>
</evidence>
<dbReference type="PANTHER" id="PTHR33875:SF2">
    <property type="entry name" value="ACR183CP"/>
    <property type="match status" value="1"/>
</dbReference>
<dbReference type="InterPro" id="IPR036249">
    <property type="entry name" value="Thioredoxin-like_sf"/>
</dbReference>
<feature type="signal peptide" evidence="1">
    <location>
        <begin position="1"/>
        <end position="25"/>
    </location>
</feature>
<dbReference type="OrthoDB" id="37297at2759"/>
<dbReference type="Gene3D" id="3.40.30.10">
    <property type="entry name" value="Glutaredoxin"/>
    <property type="match status" value="1"/>
</dbReference>
<gene>
    <name evidence="2" type="ORF">TSUD_82260</name>
</gene>
<dbReference type="SUPFAM" id="SSF52833">
    <property type="entry name" value="Thioredoxin-like"/>
    <property type="match status" value="1"/>
</dbReference>
<feature type="chain" id="PRO_5016458192" evidence="1">
    <location>
        <begin position="26"/>
        <end position="233"/>
    </location>
</feature>
<proteinExistence type="predicted"/>
<organism evidence="2 3">
    <name type="scientific">Trifolium subterraneum</name>
    <name type="common">Subterranean clover</name>
    <dbReference type="NCBI Taxonomy" id="3900"/>
    <lineage>
        <taxon>Eukaryota</taxon>
        <taxon>Viridiplantae</taxon>
        <taxon>Streptophyta</taxon>
        <taxon>Embryophyta</taxon>
        <taxon>Tracheophyta</taxon>
        <taxon>Spermatophyta</taxon>
        <taxon>Magnoliopsida</taxon>
        <taxon>eudicotyledons</taxon>
        <taxon>Gunneridae</taxon>
        <taxon>Pentapetalae</taxon>
        <taxon>rosids</taxon>
        <taxon>fabids</taxon>
        <taxon>Fabales</taxon>
        <taxon>Fabaceae</taxon>
        <taxon>Papilionoideae</taxon>
        <taxon>50 kb inversion clade</taxon>
        <taxon>NPAAA clade</taxon>
        <taxon>Hologalegina</taxon>
        <taxon>IRL clade</taxon>
        <taxon>Trifolieae</taxon>
        <taxon>Trifolium</taxon>
    </lineage>
</organism>
<dbReference type="EMBL" id="DF974050">
    <property type="protein sequence ID" value="GAU44520.1"/>
    <property type="molecule type" value="Genomic_DNA"/>
</dbReference>
<dbReference type="AlphaFoldDB" id="A0A2Z6P5U0"/>
<dbReference type="Proteomes" id="UP000242715">
    <property type="component" value="Unassembled WGS sequence"/>
</dbReference>
<dbReference type="PANTHER" id="PTHR33875">
    <property type="entry name" value="OS09G0542200 PROTEIN"/>
    <property type="match status" value="1"/>
</dbReference>
<keyword evidence="3" id="KW-1185">Reference proteome</keyword>
<dbReference type="CDD" id="cd02972">
    <property type="entry name" value="DsbA_family"/>
    <property type="match status" value="1"/>
</dbReference>
<keyword evidence="1" id="KW-0732">Signal</keyword>
<name>A0A2Z6P5U0_TRISU</name>
<evidence type="ECO:0000313" key="3">
    <source>
        <dbReference type="Proteomes" id="UP000242715"/>
    </source>
</evidence>
<reference evidence="3" key="1">
    <citation type="journal article" date="2017" name="Front. Plant Sci.">
        <title>Climate Clever Clovers: New Paradigm to Reduce the Environmental Footprint of Ruminants by Breeding Low Methanogenic Forages Utilizing Haplotype Variation.</title>
        <authorList>
            <person name="Kaur P."/>
            <person name="Appels R."/>
            <person name="Bayer P.E."/>
            <person name="Keeble-Gagnere G."/>
            <person name="Wang J."/>
            <person name="Hirakawa H."/>
            <person name="Shirasawa K."/>
            <person name="Vercoe P."/>
            <person name="Stefanova K."/>
            <person name="Durmic Z."/>
            <person name="Nichols P."/>
            <person name="Revell C."/>
            <person name="Isobe S.N."/>
            <person name="Edwards D."/>
            <person name="Erskine W."/>
        </authorList>
    </citation>
    <scope>NUCLEOTIDE SEQUENCE [LARGE SCALE GENOMIC DNA]</scope>
    <source>
        <strain evidence="3">cv. Daliak</strain>
    </source>
</reference>
<evidence type="ECO:0000256" key="1">
    <source>
        <dbReference type="SAM" id="SignalP"/>
    </source>
</evidence>
<sequence length="233" mass="26035">MVSGNGILTVLVLLALQLQVLLVGGDYIPPVKFDGFVYQNRHFNYDTIQIEAFYDPLCPDSADSWPPLKKALHHYSHRVSLVVHLLPLPYHDNAFVASRALHIVNGLNRSATFPLLESFFKYQAAFFGAPTRNLSRASIVDDIVKFSSAVVGNSYHNSIKKGFNDTNSDLLTRVSFKYAASRGVSGTPFFYVNGFVLPDTGSALNYSNWRDIIDPLIGTKKGRKTEESLHYFL</sequence>
<protein>
    <submittedName>
        <fullName evidence="2">Uncharacterized protein</fullName>
    </submittedName>
</protein>
<accession>A0A2Z6P5U0</accession>